<feature type="region of interest" description="Disordered" evidence="1">
    <location>
        <begin position="154"/>
        <end position="210"/>
    </location>
</feature>
<dbReference type="InterPro" id="IPR007005">
    <property type="entry name" value="XAP5"/>
</dbReference>
<dbReference type="OrthoDB" id="1562195at2759"/>
<dbReference type="GO" id="GO:0006325">
    <property type="term" value="P:chromatin organization"/>
    <property type="evidence" value="ECO:0007669"/>
    <property type="project" value="TreeGrafter"/>
</dbReference>
<dbReference type="GO" id="GO:0005634">
    <property type="term" value="C:nucleus"/>
    <property type="evidence" value="ECO:0007669"/>
    <property type="project" value="InterPro"/>
</dbReference>
<keyword evidence="4" id="KW-1185">Reference proteome</keyword>
<dbReference type="Pfam" id="PF04921">
    <property type="entry name" value="XAP5"/>
    <property type="match status" value="1"/>
</dbReference>
<dbReference type="PANTHER" id="PTHR12722">
    <property type="entry name" value="XAP-5 PROTEIN-RELATED"/>
    <property type="match status" value="1"/>
</dbReference>
<gene>
    <name evidence="3" type="ORF">Pmar_PMAR005213</name>
</gene>
<dbReference type="AlphaFoldDB" id="C5KAY0"/>
<feature type="compositionally biased region" description="Acidic residues" evidence="1">
    <location>
        <begin position="189"/>
        <end position="204"/>
    </location>
</feature>
<dbReference type="InParanoid" id="C5KAY0"/>
<name>C5KAY0_PERM5</name>
<dbReference type="RefSeq" id="XP_002786510.1">
    <property type="nucleotide sequence ID" value="XM_002786464.1"/>
</dbReference>
<accession>C5KAY0</accession>
<dbReference type="InterPro" id="IPR048337">
    <property type="entry name" value="FAM50A/XAP5_C"/>
</dbReference>
<sequence length="407" mass="46417">MRTWLYRIGENSRAEDMQREEAYAAEDKLEKWMKKEAVTRAPVKGMPGALQLLLFISEMESGNAVLQTIQSCENQRAYKLLKEREASRDKLTRERKGIDHQTEKLTKRVMASSSATSKLESLEAEFSKQTVGLQSRSDYVAKRKKIDELLKGESAEEAHVPESVVASHRRDAPVAKKRKSVNKVALSFGDDDDEDSSSSEEGDDEKARGKIIIPKLKKDPNAKTDFLPDAERDATLEHDRERLIKEYYEEQERQKGLPLKVTYSYFNGTNHRRAIEVTQGCTVTDFLARCKNQLEADFPELKRSSWDELLFVKEDVILPGNLPFHSLIRDKARSQVNGLPLYQFEVDDGGLGIGDIRATRDRSNPGKIVDRKWYEENKHVFPASKWELYDPTKCASSDAKAKLQSLT</sequence>
<dbReference type="EMBL" id="GG671811">
    <property type="protein sequence ID" value="EER18306.1"/>
    <property type="molecule type" value="Genomic_DNA"/>
</dbReference>
<evidence type="ECO:0000259" key="2">
    <source>
        <dbReference type="Pfam" id="PF04921"/>
    </source>
</evidence>
<organism evidence="4">
    <name type="scientific">Perkinsus marinus (strain ATCC 50983 / TXsc)</name>
    <dbReference type="NCBI Taxonomy" id="423536"/>
    <lineage>
        <taxon>Eukaryota</taxon>
        <taxon>Sar</taxon>
        <taxon>Alveolata</taxon>
        <taxon>Perkinsozoa</taxon>
        <taxon>Perkinsea</taxon>
        <taxon>Perkinsida</taxon>
        <taxon>Perkinsidae</taxon>
        <taxon>Perkinsus</taxon>
    </lineage>
</organism>
<evidence type="ECO:0000256" key="1">
    <source>
        <dbReference type="SAM" id="MobiDB-lite"/>
    </source>
</evidence>
<evidence type="ECO:0000313" key="4">
    <source>
        <dbReference type="Proteomes" id="UP000007800"/>
    </source>
</evidence>
<proteinExistence type="predicted"/>
<feature type="domain" description="FAM50A/XAP5 C-terminal" evidence="2">
    <location>
        <begin position="259"/>
        <end position="396"/>
    </location>
</feature>
<evidence type="ECO:0000313" key="3">
    <source>
        <dbReference type="EMBL" id="EER18306.1"/>
    </source>
</evidence>
<protein>
    <submittedName>
        <fullName evidence="3">Protein FAM50B, putative</fullName>
    </submittedName>
</protein>
<dbReference type="OMA" id="DFIWVFL"/>
<dbReference type="GeneID" id="9049036"/>
<reference evidence="3 4" key="1">
    <citation type="submission" date="2008-07" db="EMBL/GenBank/DDBJ databases">
        <authorList>
            <person name="El-Sayed N."/>
            <person name="Caler E."/>
            <person name="Inman J."/>
            <person name="Amedeo P."/>
            <person name="Hass B."/>
            <person name="Wortman J."/>
        </authorList>
    </citation>
    <scope>NUCLEOTIDE SEQUENCE [LARGE SCALE GENOMIC DNA]</scope>
    <source>
        <strain evidence="4">ATCC 50983 / TXsc</strain>
    </source>
</reference>
<dbReference type="PANTHER" id="PTHR12722:SF0">
    <property type="entry name" value="PROTEIN FAM50A"/>
    <property type="match status" value="1"/>
</dbReference>
<dbReference type="Proteomes" id="UP000007800">
    <property type="component" value="Unassembled WGS sequence"/>
</dbReference>